<evidence type="ECO:0000313" key="3">
    <source>
        <dbReference type="EMBL" id="KAL1116773.1"/>
    </source>
</evidence>
<keyword evidence="4" id="KW-1185">Reference proteome</keyword>
<evidence type="ECO:0000256" key="1">
    <source>
        <dbReference type="ARBA" id="ARBA00010617"/>
    </source>
</evidence>
<evidence type="ECO:0008006" key="5">
    <source>
        <dbReference type="Google" id="ProtNLM"/>
    </source>
</evidence>
<dbReference type="GO" id="GO:0004497">
    <property type="term" value="F:monooxygenase activity"/>
    <property type="evidence" value="ECO:0007669"/>
    <property type="project" value="UniProtKB-KW"/>
</dbReference>
<dbReference type="Pfam" id="PF00067">
    <property type="entry name" value="p450"/>
    <property type="match status" value="1"/>
</dbReference>
<dbReference type="Proteomes" id="UP001558652">
    <property type="component" value="Unassembled WGS sequence"/>
</dbReference>
<dbReference type="Gene3D" id="1.10.630.10">
    <property type="entry name" value="Cytochrome P450"/>
    <property type="match status" value="1"/>
</dbReference>
<evidence type="ECO:0000256" key="2">
    <source>
        <dbReference type="ARBA" id="ARBA00023033"/>
    </source>
</evidence>
<dbReference type="AlphaFoldDB" id="A0ABD0YER3"/>
<gene>
    <name evidence="3" type="ORF">AAG570_005245</name>
</gene>
<dbReference type="InterPro" id="IPR036396">
    <property type="entry name" value="Cyt_P450_sf"/>
</dbReference>
<keyword evidence="2" id="KW-0503">Monooxygenase</keyword>
<reference evidence="3 4" key="1">
    <citation type="submission" date="2024-07" db="EMBL/GenBank/DDBJ databases">
        <title>Chromosome-level genome assembly of the water stick insect Ranatra chinensis (Heteroptera: Nepidae).</title>
        <authorList>
            <person name="Liu X."/>
        </authorList>
    </citation>
    <scope>NUCLEOTIDE SEQUENCE [LARGE SCALE GENOMIC DNA]</scope>
    <source>
        <strain evidence="3">Cailab_2021Rc</strain>
        <tissue evidence="3">Muscle</tissue>
    </source>
</reference>
<dbReference type="InterPro" id="IPR001128">
    <property type="entry name" value="Cyt_P450"/>
</dbReference>
<accession>A0ABD0YER3</accession>
<organism evidence="3 4">
    <name type="scientific">Ranatra chinensis</name>
    <dbReference type="NCBI Taxonomy" id="642074"/>
    <lineage>
        <taxon>Eukaryota</taxon>
        <taxon>Metazoa</taxon>
        <taxon>Ecdysozoa</taxon>
        <taxon>Arthropoda</taxon>
        <taxon>Hexapoda</taxon>
        <taxon>Insecta</taxon>
        <taxon>Pterygota</taxon>
        <taxon>Neoptera</taxon>
        <taxon>Paraneoptera</taxon>
        <taxon>Hemiptera</taxon>
        <taxon>Heteroptera</taxon>
        <taxon>Panheteroptera</taxon>
        <taxon>Nepomorpha</taxon>
        <taxon>Nepidae</taxon>
        <taxon>Ranatrinae</taxon>
        <taxon>Ranatra</taxon>
    </lineage>
</organism>
<sequence>MASERRNMLYENKKQETTEIAVAVRFTAEDQNDDIFVPDGMPFDSPVRFDVAGMRFALLQMKYALVRMLNEFEMELSPVNPPVIEYRGHSIITTPKHPLWFNFKRISH</sequence>
<protein>
    <recommendedName>
        <fullName evidence="5">Cytochrome P450</fullName>
    </recommendedName>
</protein>
<comment type="similarity">
    <text evidence="1">Belongs to the cytochrome P450 family.</text>
</comment>
<proteinExistence type="inferred from homology"/>
<evidence type="ECO:0000313" key="4">
    <source>
        <dbReference type="Proteomes" id="UP001558652"/>
    </source>
</evidence>
<dbReference type="SUPFAM" id="SSF48264">
    <property type="entry name" value="Cytochrome P450"/>
    <property type="match status" value="1"/>
</dbReference>
<name>A0ABD0YER3_9HEMI</name>
<keyword evidence="2" id="KW-0560">Oxidoreductase</keyword>
<dbReference type="EMBL" id="JBFDAA010000017">
    <property type="protein sequence ID" value="KAL1116773.1"/>
    <property type="molecule type" value="Genomic_DNA"/>
</dbReference>
<comment type="caution">
    <text evidence="3">The sequence shown here is derived from an EMBL/GenBank/DDBJ whole genome shotgun (WGS) entry which is preliminary data.</text>
</comment>